<dbReference type="EMBL" id="JBEPNW010000002">
    <property type="protein sequence ID" value="MET3863130.1"/>
    <property type="molecule type" value="Genomic_DNA"/>
</dbReference>
<protein>
    <submittedName>
        <fullName evidence="1">Uncharacterized protein</fullName>
    </submittedName>
</protein>
<comment type="caution">
    <text evidence="1">The sequence shown here is derived from an EMBL/GenBank/DDBJ whole genome shotgun (WGS) entry which is preliminary data.</text>
</comment>
<dbReference type="Proteomes" id="UP001549119">
    <property type="component" value="Unassembled WGS sequence"/>
</dbReference>
<proteinExistence type="predicted"/>
<accession>A0ABV2N9K9</accession>
<evidence type="ECO:0000313" key="1">
    <source>
        <dbReference type="EMBL" id="MET3863130.1"/>
    </source>
</evidence>
<gene>
    <name evidence="1" type="ORF">ABIC20_000439</name>
</gene>
<evidence type="ECO:0000313" key="2">
    <source>
        <dbReference type="Proteomes" id="UP001549119"/>
    </source>
</evidence>
<sequence length="70" mass="7362">MAKDPPTVSELFKSKAVTDDEVNAAVDAVLANLATLAYPLTAGYALDLNTAVRGSTFATLVLKDVHATQR</sequence>
<reference evidence="1 2" key="1">
    <citation type="submission" date="2024-06" db="EMBL/GenBank/DDBJ databases">
        <title>Genomics of switchgrass bacterial isolates.</title>
        <authorList>
            <person name="Shade A."/>
        </authorList>
    </citation>
    <scope>NUCLEOTIDE SEQUENCE [LARGE SCALE GENOMIC DNA]</scope>
    <source>
        <strain evidence="1 2">PvP084</strain>
    </source>
</reference>
<organism evidence="1 2">
    <name type="scientific">Methylobacterium radiotolerans</name>
    <dbReference type="NCBI Taxonomy" id="31998"/>
    <lineage>
        <taxon>Bacteria</taxon>
        <taxon>Pseudomonadati</taxon>
        <taxon>Pseudomonadota</taxon>
        <taxon>Alphaproteobacteria</taxon>
        <taxon>Hyphomicrobiales</taxon>
        <taxon>Methylobacteriaceae</taxon>
        <taxon>Methylobacterium</taxon>
    </lineage>
</organism>
<dbReference type="RefSeq" id="WP_209650077.1">
    <property type="nucleotide sequence ID" value="NZ_JBEPNV010000001.1"/>
</dbReference>
<keyword evidence="2" id="KW-1185">Reference proteome</keyword>
<name>A0ABV2N9K9_9HYPH</name>